<name>A0A819SZK0_9BILA</name>
<protein>
    <submittedName>
        <fullName evidence="2">Uncharacterized protein</fullName>
    </submittedName>
</protein>
<feature type="compositionally biased region" description="Polar residues" evidence="1">
    <location>
        <begin position="31"/>
        <end position="54"/>
    </location>
</feature>
<accession>A0A819SZK0</accession>
<feature type="region of interest" description="Disordered" evidence="1">
    <location>
        <begin position="25"/>
        <end position="77"/>
    </location>
</feature>
<proteinExistence type="predicted"/>
<gene>
    <name evidence="2" type="ORF">JBS370_LOCUS30636</name>
</gene>
<dbReference type="EMBL" id="CAJOBD010007163">
    <property type="protein sequence ID" value="CAF4079777.1"/>
    <property type="molecule type" value="Genomic_DNA"/>
</dbReference>
<dbReference type="AlphaFoldDB" id="A0A819SZK0"/>
<comment type="caution">
    <text evidence="2">The sequence shown here is derived from an EMBL/GenBank/DDBJ whole genome shotgun (WGS) entry which is preliminary data.</text>
</comment>
<organism evidence="2 3">
    <name type="scientific">Rotaria sordida</name>
    <dbReference type="NCBI Taxonomy" id="392033"/>
    <lineage>
        <taxon>Eukaryota</taxon>
        <taxon>Metazoa</taxon>
        <taxon>Spiralia</taxon>
        <taxon>Gnathifera</taxon>
        <taxon>Rotifera</taxon>
        <taxon>Eurotatoria</taxon>
        <taxon>Bdelloidea</taxon>
        <taxon>Philodinida</taxon>
        <taxon>Philodinidae</taxon>
        <taxon>Rotaria</taxon>
    </lineage>
</organism>
<dbReference type="Proteomes" id="UP000663836">
    <property type="component" value="Unassembled WGS sequence"/>
</dbReference>
<evidence type="ECO:0000313" key="3">
    <source>
        <dbReference type="Proteomes" id="UP000663836"/>
    </source>
</evidence>
<evidence type="ECO:0000313" key="2">
    <source>
        <dbReference type="EMBL" id="CAF4079777.1"/>
    </source>
</evidence>
<reference evidence="2" key="1">
    <citation type="submission" date="2021-02" db="EMBL/GenBank/DDBJ databases">
        <authorList>
            <person name="Nowell W R."/>
        </authorList>
    </citation>
    <scope>NUCLEOTIDE SEQUENCE</scope>
</reference>
<evidence type="ECO:0000256" key="1">
    <source>
        <dbReference type="SAM" id="MobiDB-lite"/>
    </source>
</evidence>
<sequence length="148" mass="17190">MFALVLNTKKVELSKLKHQLESYRNEHPITGNDNESYDNSQSQNTSPMHTTTTLDDIEYSGNKRTRHQINNTDTSEDDEIQHIEMSNRPSKLKMVDNSQDSSLDLGNDQMDYKTSTINKHYQRRNYVTGVNSISTRPFVKYENIFLVL</sequence>